<dbReference type="Proteomes" id="UP001556098">
    <property type="component" value="Unassembled WGS sequence"/>
</dbReference>
<organism evidence="2 3">
    <name type="scientific">Sulfitobacter sediminis</name>
    <dbReference type="NCBI Taxonomy" id="3234186"/>
    <lineage>
        <taxon>Bacteria</taxon>
        <taxon>Pseudomonadati</taxon>
        <taxon>Pseudomonadota</taxon>
        <taxon>Alphaproteobacteria</taxon>
        <taxon>Rhodobacterales</taxon>
        <taxon>Roseobacteraceae</taxon>
        <taxon>Sulfitobacter</taxon>
    </lineage>
</organism>
<dbReference type="EMBL" id="JBFNXX010000001">
    <property type="protein sequence ID" value="MEW9918199.1"/>
    <property type="molecule type" value="Genomic_DNA"/>
</dbReference>
<proteinExistence type="predicted"/>
<gene>
    <name evidence="2" type="ORF">AB2B41_01170</name>
</gene>
<evidence type="ECO:0000313" key="3">
    <source>
        <dbReference type="Proteomes" id="UP001556098"/>
    </source>
</evidence>
<protein>
    <recommendedName>
        <fullName evidence="4">DUF4034 domain-containing protein</fullName>
    </recommendedName>
</protein>
<evidence type="ECO:0008006" key="4">
    <source>
        <dbReference type="Google" id="ProtNLM"/>
    </source>
</evidence>
<comment type="caution">
    <text evidence="2">The sequence shown here is derived from an EMBL/GenBank/DDBJ whole genome shotgun (WGS) entry which is preliminary data.</text>
</comment>
<feature type="chain" id="PRO_5046436514" description="DUF4034 domain-containing protein" evidence="1">
    <location>
        <begin position="21"/>
        <end position="559"/>
    </location>
</feature>
<sequence>MRLISTVLALGLTFATPALSFSIDDLHAAVADEDFALLEQGLDTAQSEYLDGDRSADDIRALYIALSRSAPKMADFVKSWFESDRSNPQAQIARAWSLYNGSLQIALADNEYSREVVRSMQVDMNELIRAAWKTAPDLVPVEDAMIRGHGLHIDSQTPLEVMDLALERDPNWGSILRALHELHVTSAEVQKNFCMSVAEDFPPVDFGLIRHRCLMTLALWYGHPEMLDYAYKHLWDESDPELTVTRVAHFVTWTNFTGWTPEQIDWAERILLTHPVDQFELVYLAQIADTFQHKVRHAHGRHLGGNNSVHFVDVFRQERLAVAEDYLEKDPLNIGLIDLVDGVAHAQEMEMFLGKDGNVTYRPVATDLSADEKRARNKAAADQRHFLNLQRLTASPYHAEYWREYANSVARRNLPHSLFDGQAARQNAVIFSNDPLAQLEGLIGEIESNFRMIEQVEAMPKDELDRIPNWKSFYRNTDISQKVLCPYLRARALKKHLCESYPASDTRCRESVLGPAERQQRLLDRANGAPDCQGILSASPEELWYDLTDFSTATNQSRQ</sequence>
<name>A0ABV3RGW6_9RHOB</name>
<evidence type="ECO:0000256" key="1">
    <source>
        <dbReference type="SAM" id="SignalP"/>
    </source>
</evidence>
<accession>A0ABV3RGW6</accession>
<keyword evidence="3" id="KW-1185">Reference proteome</keyword>
<reference evidence="2 3" key="1">
    <citation type="submission" date="2024-07" db="EMBL/GenBank/DDBJ databases">
        <title>Marimonas sp.nov., isolated from tidal-flat sediment.</title>
        <authorList>
            <person name="Jayan J.N."/>
            <person name="Lee S.S."/>
        </authorList>
    </citation>
    <scope>NUCLEOTIDE SEQUENCE [LARGE SCALE GENOMIC DNA]</scope>
    <source>
        <strain evidence="2 3">MJW-29</strain>
    </source>
</reference>
<keyword evidence="1" id="KW-0732">Signal</keyword>
<evidence type="ECO:0000313" key="2">
    <source>
        <dbReference type="EMBL" id="MEW9918199.1"/>
    </source>
</evidence>
<feature type="signal peptide" evidence="1">
    <location>
        <begin position="1"/>
        <end position="20"/>
    </location>
</feature>
<dbReference type="RefSeq" id="WP_367875903.1">
    <property type="nucleotide sequence ID" value="NZ_JBFNXX010000001.1"/>
</dbReference>